<accession>A0A1B6LU83</accession>
<reference evidence="3" key="1">
    <citation type="submission" date="2015-11" db="EMBL/GenBank/DDBJ databases">
        <title>De novo transcriptome assembly of four potential Pierce s Disease insect vectors from Arizona vineyards.</title>
        <authorList>
            <person name="Tassone E.E."/>
        </authorList>
    </citation>
    <scope>NUCLEOTIDE SEQUENCE</scope>
</reference>
<evidence type="ECO:0000259" key="2">
    <source>
        <dbReference type="Pfam" id="PF13843"/>
    </source>
</evidence>
<proteinExistence type="predicted"/>
<protein>
    <recommendedName>
        <fullName evidence="2">PiggyBac transposable element-derived protein domain-containing protein</fullName>
    </recommendedName>
</protein>
<feature type="compositionally biased region" description="Basic and acidic residues" evidence="1">
    <location>
        <begin position="24"/>
        <end position="41"/>
    </location>
</feature>
<dbReference type="EMBL" id="GEBQ01011328">
    <property type="protein sequence ID" value="JAT28649.1"/>
    <property type="molecule type" value="Transcribed_RNA"/>
</dbReference>
<dbReference type="Pfam" id="PF13843">
    <property type="entry name" value="DDE_Tnp_1_7"/>
    <property type="match status" value="1"/>
</dbReference>
<feature type="compositionally biased region" description="Acidic residues" evidence="1">
    <location>
        <begin position="1"/>
        <end position="16"/>
    </location>
</feature>
<dbReference type="PANTHER" id="PTHR46599:SF6">
    <property type="entry name" value="DUAL SPECIFICITY PHOSPHATASE 26"/>
    <property type="match status" value="1"/>
</dbReference>
<feature type="domain" description="PiggyBac transposable element-derived protein" evidence="2">
    <location>
        <begin position="106"/>
        <end position="282"/>
    </location>
</feature>
<evidence type="ECO:0000313" key="3">
    <source>
        <dbReference type="EMBL" id="JAT27232.1"/>
    </source>
</evidence>
<evidence type="ECO:0000256" key="1">
    <source>
        <dbReference type="SAM" id="MobiDB-lite"/>
    </source>
</evidence>
<feature type="region of interest" description="Disordered" evidence="1">
    <location>
        <begin position="1"/>
        <end position="48"/>
    </location>
</feature>
<dbReference type="AlphaFoldDB" id="A0A1B6LU83"/>
<sequence length="308" mass="35953">MEADIDMWLDESDGDVGDLSLGSDSDRDHASVEELSEHDTESEQEADEQEQMQFRSMDNQPFVLGKDNVTKWFLHCPQQGSRVRTRHHNIVTERFGLQGEAKNCHSPLEAWKLFFNDDTIQSIVTNTNKYLEKIRPKYRRGRDCKETNPDELLSFIGLLYLSGVLKSSHVNLQDLWKKDITTPNCFRMTMGINRFKILLRSLRFDDIDTRLERKRTDRLAPVRELFDGFVQCCIKSYKPGNNCTIDEMLEGFFGRCPFKQYIPSKPNKYGIKIFSLVDSKTFLRSAWRSMLENSLRGRLGLITHHLQW</sequence>
<name>A0A1B6LU83_9HEMI</name>
<evidence type="ECO:0000313" key="4">
    <source>
        <dbReference type="EMBL" id="JAT28649.1"/>
    </source>
</evidence>
<dbReference type="InterPro" id="IPR029526">
    <property type="entry name" value="PGBD"/>
</dbReference>
<organism evidence="3">
    <name type="scientific">Graphocephala atropunctata</name>
    <dbReference type="NCBI Taxonomy" id="36148"/>
    <lineage>
        <taxon>Eukaryota</taxon>
        <taxon>Metazoa</taxon>
        <taxon>Ecdysozoa</taxon>
        <taxon>Arthropoda</taxon>
        <taxon>Hexapoda</taxon>
        <taxon>Insecta</taxon>
        <taxon>Pterygota</taxon>
        <taxon>Neoptera</taxon>
        <taxon>Paraneoptera</taxon>
        <taxon>Hemiptera</taxon>
        <taxon>Auchenorrhyncha</taxon>
        <taxon>Membracoidea</taxon>
        <taxon>Cicadellidae</taxon>
        <taxon>Cicadellinae</taxon>
        <taxon>Cicadellini</taxon>
        <taxon>Graphocephala</taxon>
    </lineage>
</organism>
<gene>
    <name evidence="3" type="ORF">g.31125</name>
    <name evidence="4" type="ORF">g.31128</name>
</gene>
<dbReference type="PANTHER" id="PTHR46599">
    <property type="entry name" value="PIGGYBAC TRANSPOSABLE ELEMENT-DERIVED PROTEIN 4"/>
    <property type="match status" value="1"/>
</dbReference>
<dbReference type="EMBL" id="GEBQ01012745">
    <property type="protein sequence ID" value="JAT27232.1"/>
    <property type="molecule type" value="Transcribed_RNA"/>
</dbReference>